<name>A0A7N5K533_AILME</name>
<reference evidence="1 2" key="1">
    <citation type="journal article" date="2010" name="Nature">
        <title>The sequence and de novo assembly of the giant panda genome.</title>
        <authorList>
            <person name="Li R."/>
            <person name="Fan W."/>
            <person name="Tian G."/>
            <person name="Zhu H."/>
            <person name="He L."/>
            <person name="Cai J."/>
            <person name="Huang Q."/>
            <person name="Cai Q."/>
            <person name="Li B."/>
            <person name="Bai Y."/>
            <person name="Zhang Z."/>
            <person name="Zhang Y."/>
            <person name="Wang W."/>
            <person name="Li J."/>
            <person name="Wei F."/>
            <person name="Li H."/>
            <person name="Jian M."/>
            <person name="Li J."/>
            <person name="Zhang Z."/>
            <person name="Nielsen R."/>
            <person name="Li D."/>
            <person name="Gu W."/>
            <person name="Yang Z."/>
            <person name="Xuan Z."/>
            <person name="Ryder O.A."/>
            <person name="Leung F.C."/>
            <person name="Zhou Y."/>
            <person name="Cao J."/>
            <person name="Sun X."/>
            <person name="Fu Y."/>
            <person name="Fang X."/>
            <person name="Guo X."/>
            <person name="Wang B."/>
            <person name="Hou R."/>
            <person name="Shen F."/>
            <person name="Mu B."/>
            <person name="Ni P."/>
            <person name="Lin R."/>
            <person name="Qian W."/>
            <person name="Wang G."/>
            <person name="Yu C."/>
            <person name="Nie W."/>
            <person name="Wang J."/>
            <person name="Wu Z."/>
            <person name="Liang H."/>
            <person name="Min J."/>
            <person name="Wu Q."/>
            <person name="Cheng S."/>
            <person name="Ruan J."/>
            <person name="Wang M."/>
            <person name="Shi Z."/>
            <person name="Wen M."/>
            <person name="Liu B."/>
            <person name="Ren X."/>
            <person name="Zheng H."/>
            <person name="Dong D."/>
            <person name="Cook K."/>
            <person name="Shan G."/>
            <person name="Zhang H."/>
            <person name="Kosiol C."/>
            <person name="Xie X."/>
            <person name="Lu Z."/>
            <person name="Zheng H."/>
            <person name="Li Y."/>
            <person name="Steiner C.C."/>
            <person name="Lam T.T."/>
            <person name="Lin S."/>
            <person name="Zhang Q."/>
            <person name="Li G."/>
            <person name="Tian J."/>
            <person name="Gong T."/>
            <person name="Liu H."/>
            <person name="Zhang D."/>
            <person name="Fang L."/>
            <person name="Ye C."/>
            <person name="Zhang J."/>
            <person name="Hu W."/>
            <person name="Xu A."/>
            <person name="Ren Y."/>
            <person name="Zhang G."/>
            <person name="Bruford M.W."/>
            <person name="Li Q."/>
            <person name="Ma L."/>
            <person name="Guo Y."/>
            <person name="An N."/>
            <person name="Hu Y."/>
            <person name="Zheng Y."/>
            <person name="Shi Y."/>
            <person name="Li Z."/>
            <person name="Liu Q."/>
            <person name="Chen Y."/>
            <person name="Zhao J."/>
            <person name="Qu N."/>
            <person name="Zhao S."/>
            <person name="Tian F."/>
            <person name="Wang X."/>
            <person name="Wang H."/>
            <person name="Xu L."/>
            <person name="Liu X."/>
            <person name="Vinar T."/>
            <person name="Wang Y."/>
            <person name="Lam T.W."/>
            <person name="Yiu S.M."/>
            <person name="Liu S."/>
            <person name="Zhang H."/>
            <person name="Li D."/>
            <person name="Huang Y."/>
            <person name="Wang X."/>
            <person name="Yang G."/>
            <person name="Jiang Z."/>
            <person name="Wang J."/>
            <person name="Qin N."/>
            <person name="Li L."/>
            <person name="Li J."/>
            <person name="Bolund L."/>
            <person name="Kristiansen K."/>
            <person name="Wong G.K."/>
            <person name="Olson M."/>
            <person name="Zhang X."/>
            <person name="Li S."/>
            <person name="Yang H."/>
            <person name="Wang J."/>
            <person name="Wang J."/>
        </authorList>
    </citation>
    <scope>NUCLEOTIDE SEQUENCE [LARGE SCALE GENOMIC DNA]</scope>
</reference>
<proteinExistence type="predicted"/>
<keyword evidence="2" id="KW-1185">Reference proteome</keyword>
<accession>A0A7N5K533</accession>
<protein>
    <submittedName>
        <fullName evidence="1">Uncharacterized protein</fullName>
    </submittedName>
</protein>
<reference evidence="1" key="3">
    <citation type="submission" date="2025-09" db="UniProtKB">
        <authorList>
            <consortium name="Ensembl"/>
        </authorList>
    </citation>
    <scope>IDENTIFICATION</scope>
</reference>
<reference evidence="1" key="2">
    <citation type="submission" date="2025-08" db="UniProtKB">
        <authorList>
            <consortium name="Ensembl"/>
        </authorList>
    </citation>
    <scope>IDENTIFICATION</scope>
</reference>
<dbReference type="InParanoid" id="A0A7N5K533"/>
<dbReference type="Proteomes" id="UP000008912">
    <property type="component" value="Unassembled WGS sequence"/>
</dbReference>
<dbReference type="Ensembl" id="ENSAMET00000042969.1">
    <property type="protein sequence ID" value="ENSAMEP00000034717.1"/>
    <property type="gene ID" value="ENSAMEG00000028354.1"/>
</dbReference>
<dbReference type="AlphaFoldDB" id="A0A7N5K533"/>
<sequence>TLYHLKKVVPAQSMGMDARDAEQLCNNKVTHILCVHGSVRPLLEVRESYVF</sequence>
<evidence type="ECO:0000313" key="1">
    <source>
        <dbReference type="Ensembl" id="ENSAMEP00000034717.1"/>
    </source>
</evidence>
<evidence type="ECO:0000313" key="2">
    <source>
        <dbReference type="Proteomes" id="UP000008912"/>
    </source>
</evidence>
<organism evidence="1 2">
    <name type="scientific">Ailuropoda melanoleuca</name>
    <name type="common">Giant panda</name>
    <dbReference type="NCBI Taxonomy" id="9646"/>
    <lineage>
        <taxon>Eukaryota</taxon>
        <taxon>Metazoa</taxon>
        <taxon>Chordata</taxon>
        <taxon>Craniata</taxon>
        <taxon>Vertebrata</taxon>
        <taxon>Euteleostomi</taxon>
        <taxon>Mammalia</taxon>
        <taxon>Eutheria</taxon>
        <taxon>Laurasiatheria</taxon>
        <taxon>Carnivora</taxon>
        <taxon>Caniformia</taxon>
        <taxon>Ursidae</taxon>
        <taxon>Ailuropoda</taxon>
    </lineage>
</organism>